<dbReference type="PANTHER" id="PTHR30204">
    <property type="entry name" value="REDOX-CYCLING DRUG-SENSING TRANSCRIPTIONAL ACTIVATOR SOXR"/>
    <property type="match status" value="1"/>
</dbReference>
<evidence type="ECO:0000259" key="4">
    <source>
        <dbReference type="PROSITE" id="PS50937"/>
    </source>
</evidence>
<organism evidence="5 6">
    <name type="scientific">Vibrio scophthalmi LMG 19158</name>
    <dbReference type="NCBI Taxonomy" id="870967"/>
    <lineage>
        <taxon>Bacteria</taxon>
        <taxon>Pseudomonadati</taxon>
        <taxon>Pseudomonadota</taxon>
        <taxon>Gammaproteobacteria</taxon>
        <taxon>Vibrionales</taxon>
        <taxon>Vibrionaceae</taxon>
        <taxon>Vibrio</taxon>
    </lineage>
</organism>
<keyword evidence="1" id="KW-0805">Transcription regulation</keyword>
<dbReference type="EMBL" id="AFWE01000184">
    <property type="protein sequence ID" value="EGU32547.1"/>
    <property type="molecule type" value="Genomic_DNA"/>
</dbReference>
<dbReference type="InterPro" id="IPR000551">
    <property type="entry name" value="MerR-type_HTH_dom"/>
</dbReference>
<dbReference type="Proteomes" id="UP000004349">
    <property type="component" value="Unassembled WGS sequence"/>
</dbReference>
<evidence type="ECO:0000256" key="1">
    <source>
        <dbReference type="ARBA" id="ARBA00023015"/>
    </source>
</evidence>
<dbReference type="Pfam" id="PF13411">
    <property type="entry name" value="MerR_1"/>
    <property type="match status" value="1"/>
</dbReference>
<keyword evidence="3" id="KW-0804">Transcription</keyword>
<evidence type="ECO:0000313" key="5">
    <source>
        <dbReference type="EMBL" id="EGU32547.1"/>
    </source>
</evidence>
<reference evidence="5 6" key="1">
    <citation type="journal article" date="2012" name="Int. J. Syst. Evol. Microbiol.">
        <title>Vibrio caribbeanicus sp. nov., isolated from the marine sponge Scleritoderma cyanea.</title>
        <authorList>
            <person name="Hoffmann M."/>
            <person name="Monday S.R."/>
            <person name="Allard M.W."/>
            <person name="Strain E.A."/>
            <person name="Whittaker P."/>
            <person name="Naum M."/>
            <person name="McCarthy P.J."/>
            <person name="Lopez J.V."/>
            <person name="Fischer M."/>
            <person name="Brown E.W."/>
        </authorList>
    </citation>
    <scope>NUCLEOTIDE SEQUENCE [LARGE SCALE GENOMIC DNA]</scope>
    <source>
        <strain evidence="5 6">LMG 19158</strain>
    </source>
</reference>
<dbReference type="eggNOG" id="COG0789">
    <property type="taxonomic scope" value="Bacteria"/>
</dbReference>
<protein>
    <submittedName>
        <fullName evidence="5">MerR family transcriptional regulator</fullName>
    </submittedName>
</protein>
<dbReference type="PANTHER" id="PTHR30204:SF94">
    <property type="entry name" value="HEAVY METAL-DEPENDENT TRANSCRIPTIONAL REGULATOR HI_0293-RELATED"/>
    <property type="match status" value="1"/>
</dbReference>
<dbReference type="SUPFAM" id="SSF46955">
    <property type="entry name" value="Putative DNA-binding domain"/>
    <property type="match status" value="1"/>
</dbReference>
<accession>F9RS43</accession>
<dbReference type="SMART" id="SM00422">
    <property type="entry name" value="HTH_MERR"/>
    <property type="match status" value="1"/>
</dbReference>
<evidence type="ECO:0000256" key="2">
    <source>
        <dbReference type="ARBA" id="ARBA00023125"/>
    </source>
</evidence>
<name>F9RS43_9VIBR</name>
<dbReference type="PRINTS" id="PR00040">
    <property type="entry name" value="HTHMERR"/>
</dbReference>
<keyword evidence="2" id="KW-0238">DNA-binding</keyword>
<dbReference type="AlphaFoldDB" id="F9RS43"/>
<comment type="caution">
    <text evidence="5">The sequence shown here is derived from an EMBL/GenBank/DDBJ whole genome shotgun (WGS) entry which is preliminary data.</text>
</comment>
<dbReference type="PROSITE" id="PS50937">
    <property type="entry name" value="HTH_MERR_2"/>
    <property type="match status" value="1"/>
</dbReference>
<dbReference type="InterPro" id="IPR047057">
    <property type="entry name" value="MerR_fam"/>
</dbReference>
<evidence type="ECO:0000313" key="6">
    <source>
        <dbReference type="Proteomes" id="UP000004349"/>
    </source>
</evidence>
<sequence length="178" mass="20900">MPEPQRGEKMLTVTQLARECGTSRTTILYYEKEQLLLPAYRAENGYRWYGENEVERLKTIASYRSYGLPLSSIRTLLDRQGQSQAQILKDHFEELEREIQTLRAQQKAIVVLLQEPKLIEDKSVTKQRWVEIMQAAGFTQADMVKWHQTFEAMEPQEHQKFLESLGIDAQEIEQIRKI</sequence>
<feature type="domain" description="HTH merR-type" evidence="4">
    <location>
        <begin position="10"/>
        <end position="79"/>
    </location>
</feature>
<dbReference type="Gene3D" id="1.10.1660.10">
    <property type="match status" value="1"/>
</dbReference>
<dbReference type="GO" id="GO:0003677">
    <property type="term" value="F:DNA binding"/>
    <property type="evidence" value="ECO:0007669"/>
    <property type="project" value="UniProtKB-KW"/>
</dbReference>
<dbReference type="InterPro" id="IPR009061">
    <property type="entry name" value="DNA-bd_dom_put_sf"/>
</dbReference>
<evidence type="ECO:0000256" key="3">
    <source>
        <dbReference type="ARBA" id="ARBA00023163"/>
    </source>
</evidence>
<proteinExistence type="predicted"/>
<dbReference type="GO" id="GO:0003700">
    <property type="term" value="F:DNA-binding transcription factor activity"/>
    <property type="evidence" value="ECO:0007669"/>
    <property type="project" value="InterPro"/>
</dbReference>
<gene>
    <name evidence="5" type="ORF">VIS19158_12897</name>
</gene>